<protein>
    <submittedName>
        <fullName evidence="1">Uncharacterized protein</fullName>
    </submittedName>
</protein>
<reference evidence="1" key="1">
    <citation type="journal article" date="2015" name="Genome Announc.">
        <title>Draft Genome Sequence of Tolypothrix boutellei Strain VB521301.</title>
        <authorList>
            <person name="Chandrababunaidu M.M."/>
            <person name="Singh D."/>
            <person name="Sen D."/>
            <person name="Bhan S."/>
            <person name="Das S."/>
            <person name="Gupta A."/>
            <person name="Adhikary S.P."/>
            <person name="Tripathy S."/>
        </authorList>
    </citation>
    <scope>NUCLEOTIDE SEQUENCE</scope>
    <source>
        <strain evidence="1">VB521301</strain>
    </source>
</reference>
<dbReference type="OrthoDB" id="488132at2"/>
<accession>A0A0C1R8H2</accession>
<dbReference type="AlphaFoldDB" id="A0A0C1R8H2"/>
<sequence length="87" mass="10446">MPHYVCDFIDDSNWHKTKEEVKTRTFDTEEEAKEWFKAHFPGKNLEFTGFHRTERYATIWVDCDGKSIGEITRRPNEGEKYFTNHKS</sequence>
<dbReference type="STRING" id="1479485.DA73_0200355"/>
<gene>
    <name evidence="1" type="ORF">DA73_0200355</name>
</gene>
<name>A0A0C1R8H2_9CYAN</name>
<comment type="caution">
    <text evidence="1">The sequence shown here is derived from an EMBL/GenBank/DDBJ whole genome shotgun (WGS) entry which is preliminary data.</text>
</comment>
<dbReference type="EMBL" id="JHEG02000001">
    <property type="protein sequence ID" value="KIE13869.1"/>
    <property type="molecule type" value="Genomic_DNA"/>
</dbReference>
<evidence type="ECO:0000313" key="1">
    <source>
        <dbReference type="EMBL" id="KIE13869.1"/>
    </source>
</evidence>
<proteinExistence type="predicted"/>
<organism evidence="1">
    <name type="scientific">Tolypothrix bouteillei VB521301</name>
    <dbReference type="NCBI Taxonomy" id="1479485"/>
    <lineage>
        <taxon>Bacteria</taxon>
        <taxon>Bacillati</taxon>
        <taxon>Cyanobacteriota</taxon>
        <taxon>Cyanophyceae</taxon>
        <taxon>Nostocales</taxon>
        <taxon>Tolypothrichaceae</taxon>
        <taxon>Tolypothrix</taxon>
    </lineage>
</organism>